<dbReference type="SUPFAM" id="SSF55920">
    <property type="entry name" value="Creatinase/aminopeptidase"/>
    <property type="match status" value="1"/>
</dbReference>
<dbReference type="Gene3D" id="3.40.350.10">
    <property type="entry name" value="Creatinase/prolidase N-terminal domain"/>
    <property type="match status" value="1"/>
</dbReference>
<gene>
    <name evidence="7" type="ORF">MSL71_48630</name>
</gene>
<keyword evidence="3" id="KW-0378">Hydrolase</keyword>
<evidence type="ECO:0000259" key="5">
    <source>
        <dbReference type="Pfam" id="PF00557"/>
    </source>
</evidence>
<dbReference type="GO" id="GO:0046872">
    <property type="term" value="F:metal ion binding"/>
    <property type="evidence" value="ECO:0007669"/>
    <property type="project" value="UniProtKB-KW"/>
</dbReference>
<dbReference type="GO" id="GO:0004177">
    <property type="term" value="F:aminopeptidase activity"/>
    <property type="evidence" value="ECO:0007669"/>
    <property type="project" value="UniProtKB-ARBA"/>
</dbReference>
<dbReference type="PANTHER" id="PTHR46112">
    <property type="entry name" value="AMINOPEPTIDASE"/>
    <property type="match status" value="1"/>
</dbReference>
<dbReference type="InterPro" id="IPR000994">
    <property type="entry name" value="Pept_M24"/>
</dbReference>
<evidence type="ECO:0000256" key="2">
    <source>
        <dbReference type="ARBA" id="ARBA00022723"/>
    </source>
</evidence>
<keyword evidence="8" id="KW-1185">Reference proteome</keyword>
<dbReference type="RefSeq" id="WP_180146482.1">
    <property type="nucleotide sequence ID" value="NZ_CAADHO010000014.1"/>
</dbReference>
<dbReference type="InterPro" id="IPR001131">
    <property type="entry name" value="Peptidase_M24B_aminopep-P_CS"/>
</dbReference>
<dbReference type="SUPFAM" id="SSF53092">
    <property type="entry name" value="Creatinase/prolidase N-terminal domain"/>
    <property type="match status" value="1"/>
</dbReference>
<feature type="domain" description="Creatinase N-terminal" evidence="6">
    <location>
        <begin position="8"/>
        <end position="144"/>
    </location>
</feature>
<organism evidence="7 8">
    <name type="scientific">Desulfoluna butyratoxydans</name>
    <dbReference type="NCBI Taxonomy" id="231438"/>
    <lineage>
        <taxon>Bacteria</taxon>
        <taxon>Pseudomonadati</taxon>
        <taxon>Thermodesulfobacteriota</taxon>
        <taxon>Desulfobacteria</taxon>
        <taxon>Desulfobacterales</taxon>
        <taxon>Desulfolunaceae</taxon>
        <taxon>Desulfoluna</taxon>
    </lineage>
</organism>
<dbReference type="GO" id="GO:0008235">
    <property type="term" value="F:metalloexopeptidase activity"/>
    <property type="evidence" value="ECO:0007669"/>
    <property type="project" value="UniProtKB-ARBA"/>
</dbReference>
<dbReference type="InterPro" id="IPR036005">
    <property type="entry name" value="Creatinase/aminopeptidase-like"/>
</dbReference>
<proteinExistence type="predicted"/>
<evidence type="ECO:0000256" key="1">
    <source>
        <dbReference type="ARBA" id="ARBA00022670"/>
    </source>
</evidence>
<name>A0A4U8YUC3_9BACT</name>
<dbReference type="Pfam" id="PF00557">
    <property type="entry name" value="Peptidase_M24"/>
    <property type="match status" value="1"/>
</dbReference>
<dbReference type="InterPro" id="IPR050659">
    <property type="entry name" value="Peptidase_M24B"/>
</dbReference>
<dbReference type="InterPro" id="IPR029149">
    <property type="entry name" value="Creatin/AminoP/Spt16_N"/>
</dbReference>
<dbReference type="Pfam" id="PF01321">
    <property type="entry name" value="Creatinase_N"/>
    <property type="match status" value="1"/>
</dbReference>
<evidence type="ECO:0000259" key="6">
    <source>
        <dbReference type="Pfam" id="PF01321"/>
    </source>
</evidence>
<dbReference type="Gene3D" id="3.90.230.10">
    <property type="entry name" value="Creatinase/methionine aminopeptidase superfamily"/>
    <property type="match status" value="1"/>
</dbReference>
<evidence type="ECO:0000256" key="4">
    <source>
        <dbReference type="ARBA" id="ARBA00023049"/>
    </source>
</evidence>
<dbReference type="Proteomes" id="UP000507962">
    <property type="component" value="Unassembled WGS sequence"/>
</dbReference>
<protein>
    <submittedName>
        <fullName evidence="7">Peptidase m24</fullName>
    </submittedName>
</protein>
<reference evidence="7 8" key="1">
    <citation type="submission" date="2019-03" db="EMBL/GenBank/DDBJ databases">
        <authorList>
            <person name="Nijsse B."/>
        </authorList>
    </citation>
    <scope>NUCLEOTIDE SEQUENCE [LARGE SCALE GENOMIC DNA]</scope>
    <source>
        <strain evidence="7">Desulfoluna butyratoxydans MSL71</strain>
    </source>
</reference>
<dbReference type="GO" id="GO:0006508">
    <property type="term" value="P:proteolysis"/>
    <property type="evidence" value="ECO:0007669"/>
    <property type="project" value="UniProtKB-KW"/>
</dbReference>
<dbReference type="PROSITE" id="PS00491">
    <property type="entry name" value="PROLINE_PEPTIDASE"/>
    <property type="match status" value="1"/>
</dbReference>
<dbReference type="PRINTS" id="PR00599">
    <property type="entry name" value="MAPEPTIDASE"/>
</dbReference>
<evidence type="ECO:0000313" key="7">
    <source>
        <dbReference type="EMBL" id="VFQ47177.1"/>
    </source>
</evidence>
<accession>A0A4U8YUC3</accession>
<feature type="domain" description="Peptidase M24" evidence="5">
    <location>
        <begin position="152"/>
        <end position="353"/>
    </location>
</feature>
<dbReference type="InterPro" id="IPR000587">
    <property type="entry name" value="Creatinase_N"/>
</dbReference>
<keyword evidence="1" id="KW-0645">Protease</keyword>
<evidence type="ECO:0000313" key="8">
    <source>
        <dbReference type="Proteomes" id="UP000507962"/>
    </source>
</evidence>
<dbReference type="AlphaFoldDB" id="A0A4U8YUC3"/>
<keyword evidence="4" id="KW-0482">Metalloprotease</keyword>
<dbReference type="PANTHER" id="PTHR46112:SF8">
    <property type="entry name" value="CYTOPLASMIC PEPTIDASE PEPQ-RELATED"/>
    <property type="match status" value="1"/>
</dbReference>
<keyword evidence="2" id="KW-0479">Metal-binding</keyword>
<dbReference type="EMBL" id="CAADHO010000014">
    <property type="protein sequence ID" value="VFQ47177.1"/>
    <property type="molecule type" value="Genomic_DNA"/>
</dbReference>
<dbReference type="InterPro" id="IPR001714">
    <property type="entry name" value="Pept_M24_MAP"/>
</dbReference>
<evidence type="ECO:0000256" key="3">
    <source>
        <dbReference type="ARBA" id="ARBA00022801"/>
    </source>
</evidence>
<sequence>MNDIYRKRLDALQETLSQNGFDACLIMQEENRRYLSGFTGEDNSVDESAGALLIGPKGLILATDSRFELHAIHEAPLFDVHVYKTGLDKDLPELLDRVGARRVAFEETRVSVGRYNAFADALKKSGSSAELVAHEDMTAPMRAVKSADEIQTMREALAIAEAAFSAVKAGLVPGLTEKAIAWEMEKEMRSRGADGLSFPTIVASGPNAALPHAVPSDRKVAPGEPLLIDWGSRYNGYCSDSTRTVVLGSPCDTFKRVFDTLFEAQALAIDAICDGASGKAVDAVARGFIEKTFPDGFGHGLGHGVGLEIHEAPRLSYLKDHTLKAGMVVTVEPGIYLPDWGGIRLENMVLVTENGAEVLNTLDYHDHVVAI</sequence>